<keyword evidence="1" id="KW-0812">Transmembrane</keyword>
<proteinExistence type="predicted"/>
<dbReference type="AlphaFoldDB" id="A0A2R8C8Y4"/>
<feature type="transmembrane region" description="Helical" evidence="1">
    <location>
        <begin position="33"/>
        <end position="54"/>
    </location>
</feature>
<accession>A0A2R8C8Y4</accession>
<organism evidence="2 3">
    <name type="scientific">Falsiruegeria mediterranea M17</name>
    <dbReference type="NCBI Taxonomy" id="1200281"/>
    <lineage>
        <taxon>Bacteria</taxon>
        <taxon>Pseudomonadati</taxon>
        <taxon>Pseudomonadota</taxon>
        <taxon>Alphaproteobacteria</taxon>
        <taxon>Rhodobacterales</taxon>
        <taxon>Roseobacteraceae</taxon>
        <taxon>Falsiruegeria</taxon>
    </lineage>
</organism>
<dbReference type="EMBL" id="ONZG01000005">
    <property type="protein sequence ID" value="SPJ28872.1"/>
    <property type="molecule type" value="Genomic_DNA"/>
</dbReference>
<dbReference type="OrthoDB" id="283083at2"/>
<evidence type="ECO:0000313" key="2">
    <source>
        <dbReference type="EMBL" id="SPJ28872.1"/>
    </source>
</evidence>
<evidence type="ECO:0000313" key="3">
    <source>
        <dbReference type="Proteomes" id="UP000244898"/>
    </source>
</evidence>
<evidence type="ECO:0008006" key="4">
    <source>
        <dbReference type="Google" id="ProtNLM"/>
    </source>
</evidence>
<gene>
    <name evidence="2" type="ORF">TRM7615_02381</name>
</gene>
<keyword evidence="1" id="KW-1133">Transmembrane helix</keyword>
<dbReference type="Proteomes" id="UP000244898">
    <property type="component" value="Unassembled WGS sequence"/>
</dbReference>
<dbReference type="Pfam" id="PF14316">
    <property type="entry name" value="DUF4381"/>
    <property type="match status" value="1"/>
</dbReference>
<keyword evidence="1" id="KW-0472">Membrane</keyword>
<dbReference type="InterPro" id="IPR025489">
    <property type="entry name" value="DUF4381"/>
</dbReference>
<keyword evidence="3" id="KW-1185">Reference proteome</keyword>
<protein>
    <recommendedName>
        <fullName evidence="4">DUF4381 domain-containing protein</fullName>
    </recommendedName>
</protein>
<name>A0A2R8C8Y4_9RHOB</name>
<evidence type="ECO:0000256" key="1">
    <source>
        <dbReference type="SAM" id="Phobius"/>
    </source>
</evidence>
<dbReference type="RefSeq" id="WP_108787698.1">
    <property type="nucleotide sequence ID" value="NZ_ONZG01000005.1"/>
</dbReference>
<sequence length="158" mass="16941">MSETQQATSLTDLLNQLEPVPVPPAVPMVPQTVGWLVLAAVLLILLVLAIWRWHKHRQATAHRRAALAALSLAEDDRAAIAEILRRTALVSFPRAQVAGLIGSDWAAFLDQSYGGKGFASTTGQALLSAPYTGSAPDAQATTLARDWIKRHKAEGGRS</sequence>
<reference evidence="3" key="1">
    <citation type="submission" date="2018-03" db="EMBL/GenBank/DDBJ databases">
        <authorList>
            <person name="Rodrigo-Torres L."/>
            <person name="Arahal R. D."/>
            <person name="Lucena T."/>
        </authorList>
    </citation>
    <scope>NUCLEOTIDE SEQUENCE [LARGE SCALE GENOMIC DNA]</scope>
    <source>
        <strain evidence="3">CECT 7615</strain>
    </source>
</reference>